<evidence type="ECO:0000256" key="1">
    <source>
        <dbReference type="SAM" id="MobiDB-lite"/>
    </source>
</evidence>
<name>A0ABS2GP48_9FIRM</name>
<comment type="caution">
    <text evidence="2">The sequence shown here is derived from an EMBL/GenBank/DDBJ whole genome shotgun (WGS) entry which is preliminary data.</text>
</comment>
<dbReference type="EMBL" id="JACSNR010000009">
    <property type="protein sequence ID" value="MBM6923886.1"/>
    <property type="molecule type" value="Genomic_DNA"/>
</dbReference>
<dbReference type="RefSeq" id="WP_204721497.1">
    <property type="nucleotide sequence ID" value="NZ_JACSNR010000009.1"/>
</dbReference>
<reference evidence="2 3" key="1">
    <citation type="journal article" date="2021" name="Sci. Rep.">
        <title>The distribution of antibiotic resistance genes in chicken gut microbiota commensals.</title>
        <authorList>
            <person name="Juricova H."/>
            <person name="Matiasovicova J."/>
            <person name="Kubasova T."/>
            <person name="Cejkova D."/>
            <person name="Rychlik I."/>
        </authorList>
    </citation>
    <scope>NUCLEOTIDE SEQUENCE [LARGE SCALE GENOMIC DNA]</scope>
    <source>
        <strain evidence="2 3">An564</strain>
    </source>
</reference>
<organism evidence="2 3">
    <name type="scientific">Hydrogenoanaerobacterium saccharovorans</name>
    <dbReference type="NCBI Taxonomy" id="474960"/>
    <lineage>
        <taxon>Bacteria</taxon>
        <taxon>Bacillati</taxon>
        <taxon>Bacillota</taxon>
        <taxon>Clostridia</taxon>
        <taxon>Eubacteriales</taxon>
        <taxon>Oscillospiraceae</taxon>
        <taxon>Hydrogenoanaerobacterium</taxon>
    </lineage>
</organism>
<accession>A0ABS2GP48</accession>
<dbReference type="Proteomes" id="UP000724149">
    <property type="component" value="Unassembled WGS sequence"/>
</dbReference>
<evidence type="ECO:0000313" key="3">
    <source>
        <dbReference type="Proteomes" id="UP000724149"/>
    </source>
</evidence>
<evidence type="ECO:0000313" key="2">
    <source>
        <dbReference type="EMBL" id="MBM6923886.1"/>
    </source>
</evidence>
<sequence>MRRTLDAALRRQIRAAAPAPAEEPDAPVWKPGFGEEAEPPAAVRLPGEEPEESTPAKRGCPAAEGVIRRAGAKAPVPDPQGLLPYERRNRRWTPYR</sequence>
<proteinExistence type="predicted"/>
<protein>
    <submittedName>
        <fullName evidence="2">Uncharacterized protein</fullName>
    </submittedName>
</protein>
<keyword evidence="3" id="KW-1185">Reference proteome</keyword>
<feature type="region of interest" description="Disordered" evidence="1">
    <location>
        <begin position="13"/>
        <end position="96"/>
    </location>
</feature>
<gene>
    <name evidence="2" type="ORF">H9X81_09335</name>
</gene>